<evidence type="ECO:0000313" key="2">
    <source>
        <dbReference type="Proteomes" id="UP000294958"/>
    </source>
</evidence>
<gene>
    <name evidence="1" type="ORF">DES43_113144</name>
</gene>
<evidence type="ECO:0000313" key="1">
    <source>
        <dbReference type="EMBL" id="TDR34713.1"/>
    </source>
</evidence>
<keyword evidence="2" id="KW-1185">Reference proteome</keyword>
<organism evidence="1 2">
    <name type="scientific">Aquamicrobium defluvii</name>
    <dbReference type="NCBI Taxonomy" id="69279"/>
    <lineage>
        <taxon>Bacteria</taxon>
        <taxon>Pseudomonadati</taxon>
        <taxon>Pseudomonadota</taxon>
        <taxon>Alphaproteobacteria</taxon>
        <taxon>Hyphomicrobiales</taxon>
        <taxon>Phyllobacteriaceae</taxon>
        <taxon>Aquamicrobium</taxon>
    </lineage>
</organism>
<reference evidence="1 2" key="1">
    <citation type="submission" date="2019-03" db="EMBL/GenBank/DDBJ databases">
        <title>Genomic Encyclopedia of Type Strains, Phase IV (KMG-IV): sequencing the most valuable type-strain genomes for metagenomic binning, comparative biology and taxonomic classification.</title>
        <authorList>
            <person name="Goeker M."/>
        </authorList>
    </citation>
    <scope>NUCLEOTIDE SEQUENCE [LARGE SCALE GENOMIC DNA]</scope>
    <source>
        <strain evidence="1 2">DSM 11603</strain>
    </source>
</reference>
<sequence length="127" mass="14431">MMVAYSFKAVFAPRILDGSKRQTIRADRRRHARPGEQLQLYTGMRTKHCKLIARTICVAVLPIVIDMSAGRQPGIMLDGRPIEIGLDQFARLDGFEDWGDMATFWMDNHPGIERFEGVLIQWGALDV</sequence>
<proteinExistence type="predicted"/>
<dbReference type="EMBL" id="SNZF01000013">
    <property type="protein sequence ID" value="TDR34713.1"/>
    <property type="molecule type" value="Genomic_DNA"/>
</dbReference>
<dbReference type="AlphaFoldDB" id="A0A4V3DKL7"/>
<protein>
    <recommendedName>
        <fullName evidence="3">ASCH domain-containing protein</fullName>
    </recommendedName>
</protein>
<comment type="caution">
    <text evidence="1">The sequence shown here is derived from an EMBL/GenBank/DDBJ whole genome shotgun (WGS) entry which is preliminary data.</text>
</comment>
<name>A0A4V3DKL7_9HYPH</name>
<dbReference type="RefSeq" id="WP_245514569.1">
    <property type="nucleotide sequence ID" value="NZ_SNZF01000013.1"/>
</dbReference>
<accession>A0A4V3DKL7</accession>
<dbReference type="Proteomes" id="UP000294958">
    <property type="component" value="Unassembled WGS sequence"/>
</dbReference>
<evidence type="ECO:0008006" key="3">
    <source>
        <dbReference type="Google" id="ProtNLM"/>
    </source>
</evidence>